<sequence>MMKSIALLIVVTSSQASNYCLICKDHTMCIYEENFGSKCKDVKTYQVDEGSQQLIVDIHNVLRSYVATGKESRGKTASQPPASNMRAL</sequence>
<dbReference type="Gene3D" id="3.40.33.10">
    <property type="entry name" value="CAP"/>
    <property type="match status" value="1"/>
</dbReference>
<gene>
    <name evidence="3" type="ORF">L9F63_006504</name>
</gene>
<name>A0AAD7ZAT0_DIPPU</name>
<comment type="caution">
    <text evidence="3">The sequence shown here is derived from an EMBL/GenBank/DDBJ whole genome shotgun (WGS) entry which is preliminary data.</text>
</comment>
<accession>A0AAD7ZAT0</accession>
<dbReference type="InterPro" id="IPR035940">
    <property type="entry name" value="CAP_sf"/>
</dbReference>
<feature type="non-terminal residue" evidence="3">
    <location>
        <position position="88"/>
    </location>
</feature>
<dbReference type="PRINTS" id="PR00838">
    <property type="entry name" value="V5ALLERGEN"/>
</dbReference>
<dbReference type="SUPFAM" id="SSF55797">
    <property type="entry name" value="PR-1-like"/>
    <property type="match status" value="1"/>
</dbReference>
<organism evidence="3 4">
    <name type="scientific">Diploptera punctata</name>
    <name type="common">Pacific beetle cockroach</name>
    <dbReference type="NCBI Taxonomy" id="6984"/>
    <lineage>
        <taxon>Eukaryota</taxon>
        <taxon>Metazoa</taxon>
        <taxon>Ecdysozoa</taxon>
        <taxon>Arthropoda</taxon>
        <taxon>Hexapoda</taxon>
        <taxon>Insecta</taxon>
        <taxon>Pterygota</taxon>
        <taxon>Neoptera</taxon>
        <taxon>Polyneoptera</taxon>
        <taxon>Dictyoptera</taxon>
        <taxon>Blattodea</taxon>
        <taxon>Blaberoidea</taxon>
        <taxon>Blaberidae</taxon>
        <taxon>Diplopterinae</taxon>
        <taxon>Diploptera</taxon>
    </lineage>
</organism>
<evidence type="ECO:0000256" key="2">
    <source>
        <dbReference type="SAM" id="SignalP"/>
    </source>
</evidence>
<dbReference type="InterPro" id="IPR002413">
    <property type="entry name" value="V5_allergen-like"/>
</dbReference>
<keyword evidence="2" id="KW-0732">Signal</keyword>
<dbReference type="Proteomes" id="UP001233999">
    <property type="component" value="Unassembled WGS sequence"/>
</dbReference>
<protein>
    <submittedName>
        <fullName evidence="3">Uncharacterized protein</fullName>
    </submittedName>
</protein>
<evidence type="ECO:0000313" key="3">
    <source>
        <dbReference type="EMBL" id="KAJ9576886.1"/>
    </source>
</evidence>
<evidence type="ECO:0000256" key="1">
    <source>
        <dbReference type="SAM" id="MobiDB-lite"/>
    </source>
</evidence>
<feature type="signal peptide" evidence="2">
    <location>
        <begin position="1"/>
        <end position="16"/>
    </location>
</feature>
<reference evidence="3" key="1">
    <citation type="journal article" date="2023" name="IScience">
        <title>Live-bearing cockroach genome reveals convergent evolutionary mechanisms linked to viviparity in insects and beyond.</title>
        <authorList>
            <person name="Fouks B."/>
            <person name="Harrison M.C."/>
            <person name="Mikhailova A.A."/>
            <person name="Marchal E."/>
            <person name="English S."/>
            <person name="Carruthers M."/>
            <person name="Jennings E.C."/>
            <person name="Chiamaka E.L."/>
            <person name="Frigard R.A."/>
            <person name="Pippel M."/>
            <person name="Attardo G.M."/>
            <person name="Benoit J.B."/>
            <person name="Bornberg-Bauer E."/>
            <person name="Tobe S.S."/>
        </authorList>
    </citation>
    <scope>NUCLEOTIDE SEQUENCE</scope>
    <source>
        <strain evidence="3">Stay&amp;Tobe</strain>
    </source>
</reference>
<dbReference type="EMBL" id="JASPKZ010009386">
    <property type="protein sequence ID" value="KAJ9576886.1"/>
    <property type="molecule type" value="Genomic_DNA"/>
</dbReference>
<feature type="region of interest" description="Disordered" evidence="1">
    <location>
        <begin position="68"/>
        <end position="88"/>
    </location>
</feature>
<keyword evidence="4" id="KW-1185">Reference proteome</keyword>
<reference evidence="3" key="2">
    <citation type="submission" date="2023-05" db="EMBL/GenBank/DDBJ databases">
        <authorList>
            <person name="Fouks B."/>
        </authorList>
    </citation>
    <scope>NUCLEOTIDE SEQUENCE</scope>
    <source>
        <strain evidence="3">Stay&amp;Tobe</strain>
        <tissue evidence="3">Testes</tissue>
    </source>
</reference>
<evidence type="ECO:0000313" key="4">
    <source>
        <dbReference type="Proteomes" id="UP001233999"/>
    </source>
</evidence>
<proteinExistence type="predicted"/>
<feature type="chain" id="PRO_5042056164" evidence="2">
    <location>
        <begin position="17"/>
        <end position="88"/>
    </location>
</feature>
<dbReference type="AlphaFoldDB" id="A0AAD7ZAT0"/>